<dbReference type="EMBL" id="ML995815">
    <property type="protein sequence ID" value="KAF2772339.1"/>
    <property type="molecule type" value="Genomic_DNA"/>
</dbReference>
<organism evidence="7 8">
    <name type="scientific">Teratosphaeria nubilosa</name>
    <dbReference type="NCBI Taxonomy" id="161662"/>
    <lineage>
        <taxon>Eukaryota</taxon>
        <taxon>Fungi</taxon>
        <taxon>Dikarya</taxon>
        <taxon>Ascomycota</taxon>
        <taxon>Pezizomycotina</taxon>
        <taxon>Dothideomycetes</taxon>
        <taxon>Dothideomycetidae</taxon>
        <taxon>Mycosphaerellales</taxon>
        <taxon>Teratosphaeriaceae</taxon>
        <taxon>Teratosphaeria</taxon>
    </lineage>
</organism>
<feature type="compositionally biased region" description="Polar residues" evidence="5">
    <location>
        <begin position="1"/>
        <end position="25"/>
    </location>
</feature>
<accession>A0A6G1LIE2</accession>
<keyword evidence="1" id="KW-0479">Metal-binding</keyword>
<proteinExistence type="predicted"/>
<evidence type="ECO:0000259" key="6">
    <source>
        <dbReference type="PROSITE" id="PS50865"/>
    </source>
</evidence>
<evidence type="ECO:0000256" key="5">
    <source>
        <dbReference type="SAM" id="MobiDB-lite"/>
    </source>
</evidence>
<feature type="region of interest" description="Disordered" evidence="5">
    <location>
        <begin position="1"/>
        <end position="56"/>
    </location>
</feature>
<keyword evidence="2 4" id="KW-0863">Zinc-finger</keyword>
<name>A0A6G1LIE2_9PEZI</name>
<evidence type="ECO:0000313" key="8">
    <source>
        <dbReference type="Proteomes" id="UP000799436"/>
    </source>
</evidence>
<dbReference type="Pfam" id="PF01753">
    <property type="entry name" value="zf-MYND"/>
    <property type="match status" value="1"/>
</dbReference>
<dbReference type="SUPFAM" id="SSF144232">
    <property type="entry name" value="HIT/MYND zinc finger-like"/>
    <property type="match status" value="1"/>
</dbReference>
<keyword evidence="3" id="KW-0862">Zinc</keyword>
<evidence type="ECO:0000256" key="3">
    <source>
        <dbReference type="ARBA" id="ARBA00022833"/>
    </source>
</evidence>
<evidence type="ECO:0000313" key="7">
    <source>
        <dbReference type="EMBL" id="KAF2772339.1"/>
    </source>
</evidence>
<dbReference type="PROSITE" id="PS01360">
    <property type="entry name" value="ZF_MYND_1"/>
    <property type="match status" value="1"/>
</dbReference>
<feature type="region of interest" description="Disordered" evidence="5">
    <location>
        <begin position="102"/>
        <end position="123"/>
    </location>
</feature>
<feature type="domain" description="MYND-type" evidence="6">
    <location>
        <begin position="38"/>
        <end position="84"/>
    </location>
</feature>
<evidence type="ECO:0000256" key="1">
    <source>
        <dbReference type="ARBA" id="ARBA00022723"/>
    </source>
</evidence>
<sequence length="123" mass="13119">MSLQSALSAKMSSSATSDEMDSNTNPSDHQDPSPSPSCAHCNKTETSPDPDSAPGLKPCNACKSVLYCSRDCKKADTKKHKKICASLAQEYFKSADVKMAKRGAGSSKGEGHMGGLQKWQFDT</sequence>
<evidence type="ECO:0000256" key="4">
    <source>
        <dbReference type="PROSITE-ProRule" id="PRU00134"/>
    </source>
</evidence>
<dbReference type="InterPro" id="IPR002893">
    <property type="entry name" value="Znf_MYND"/>
</dbReference>
<gene>
    <name evidence="7" type="ORF">EJ03DRAFT_372090</name>
</gene>
<dbReference type="OrthoDB" id="432970at2759"/>
<protein>
    <recommendedName>
        <fullName evidence="6">MYND-type domain-containing protein</fullName>
    </recommendedName>
</protein>
<dbReference type="GO" id="GO:0008270">
    <property type="term" value="F:zinc ion binding"/>
    <property type="evidence" value="ECO:0007669"/>
    <property type="project" value="UniProtKB-KW"/>
</dbReference>
<evidence type="ECO:0000256" key="2">
    <source>
        <dbReference type="ARBA" id="ARBA00022771"/>
    </source>
</evidence>
<keyword evidence="8" id="KW-1185">Reference proteome</keyword>
<dbReference type="Proteomes" id="UP000799436">
    <property type="component" value="Unassembled WGS sequence"/>
</dbReference>
<reference evidence="7" key="1">
    <citation type="journal article" date="2020" name="Stud. Mycol.">
        <title>101 Dothideomycetes genomes: a test case for predicting lifestyles and emergence of pathogens.</title>
        <authorList>
            <person name="Haridas S."/>
            <person name="Albert R."/>
            <person name="Binder M."/>
            <person name="Bloem J."/>
            <person name="Labutti K."/>
            <person name="Salamov A."/>
            <person name="Andreopoulos B."/>
            <person name="Baker S."/>
            <person name="Barry K."/>
            <person name="Bills G."/>
            <person name="Bluhm B."/>
            <person name="Cannon C."/>
            <person name="Castanera R."/>
            <person name="Culley D."/>
            <person name="Daum C."/>
            <person name="Ezra D."/>
            <person name="Gonzalez J."/>
            <person name="Henrissat B."/>
            <person name="Kuo A."/>
            <person name="Liang C."/>
            <person name="Lipzen A."/>
            <person name="Lutzoni F."/>
            <person name="Magnuson J."/>
            <person name="Mondo S."/>
            <person name="Nolan M."/>
            <person name="Ohm R."/>
            <person name="Pangilinan J."/>
            <person name="Park H.-J."/>
            <person name="Ramirez L."/>
            <person name="Alfaro M."/>
            <person name="Sun H."/>
            <person name="Tritt A."/>
            <person name="Yoshinaga Y."/>
            <person name="Zwiers L.-H."/>
            <person name="Turgeon B."/>
            <person name="Goodwin S."/>
            <person name="Spatafora J."/>
            <person name="Crous P."/>
            <person name="Grigoriev I."/>
        </authorList>
    </citation>
    <scope>NUCLEOTIDE SEQUENCE</scope>
    <source>
        <strain evidence="7">CBS 116005</strain>
    </source>
</reference>
<dbReference type="AlphaFoldDB" id="A0A6G1LIE2"/>
<dbReference type="PROSITE" id="PS50865">
    <property type="entry name" value="ZF_MYND_2"/>
    <property type="match status" value="1"/>
</dbReference>
<dbReference type="Gene3D" id="6.10.140.2220">
    <property type="match status" value="1"/>
</dbReference>